<evidence type="ECO:0000313" key="2">
    <source>
        <dbReference type="EMBL" id="MDH1437601.1"/>
    </source>
</evidence>
<reference evidence="2" key="1">
    <citation type="submission" date="2022-09" db="EMBL/GenBank/DDBJ databases">
        <title>Intensive care unit water sources are persistently colonized with multi-drug resistant bacteria and are the site of extensive horizontal gene transfer of antibiotic resistance genes.</title>
        <authorList>
            <person name="Diorio-Toth L."/>
        </authorList>
    </citation>
    <scope>NUCLEOTIDE SEQUENCE</scope>
    <source>
        <strain evidence="2">GD03725</strain>
    </source>
</reference>
<organism evidence="2 3">
    <name type="scientific">Acinetobacter johnsonii</name>
    <dbReference type="NCBI Taxonomy" id="40214"/>
    <lineage>
        <taxon>Bacteria</taxon>
        <taxon>Pseudomonadati</taxon>
        <taxon>Pseudomonadota</taxon>
        <taxon>Gammaproteobacteria</taxon>
        <taxon>Moraxellales</taxon>
        <taxon>Moraxellaceae</taxon>
        <taxon>Acinetobacter</taxon>
    </lineage>
</organism>
<accession>A0AA42QQU7</accession>
<name>A0AA42QQU7_ACIJO</name>
<dbReference type="GO" id="GO:0005524">
    <property type="term" value="F:ATP binding"/>
    <property type="evidence" value="ECO:0007669"/>
    <property type="project" value="InterPro"/>
</dbReference>
<comment type="caution">
    <text evidence="2">The sequence shown here is derived from an EMBL/GenBank/DDBJ whole genome shotgun (WGS) entry which is preliminary data.</text>
</comment>
<dbReference type="RefSeq" id="WP_279746481.1">
    <property type="nucleotide sequence ID" value="NZ_JAOCIL010000001.1"/>
</dbReference>
<protein>
    <submittedName>
        <fullName evidence="2">Restriction system-associated AAA family ATPase</fullName>
    </submittedName>
</protein>
<feature type="domain" description="Endonuclease GajA/Old nuclease/RecF-like AAA" evidence="1">
    <location>
        <begin position="40"/>
        <end position="433"/>
    </location>
</feature>
<dbReference type="AlphaFoldDB" id="A0AA42QQU7"/>
<proteinExistence type="predicted"/>
<dbReference type="PANTHER" id="PTHR43581:SF2">
    <property type="entry name" value="EXCINUCLEASE ATPASE SUBUNIT"/>
    <property type="match status" value="1"/>
</dbReference>
<evidence type="ECO:0000313" key="3">
    <source>
        <dbReference type="Proteomes" id="UP001161567"/>
    </source>
</evidence>
<dbReference type="PANTHER" id="PTHR43581">
    <property type="entry name" value="ATP/GTP PHOSPHATASE"/>
    <property type="match status" value="1"/>
</dbReference>
<dbReference type="InterPro" id="IPR030974">
    <property type="entry name" value="Restrict_AAA"/>
</dbReference>
<dbReference type="InterPro" id="IPR051396">
    <property type="entry name" value="Bact_Antivir_Def_Nuclease"/>
</dbReference>
<dbReference type="GO" id="GO:0016887">
    <property type="term" value="F:ATP hydrolysis activity"/>
    <property type="evidence" value="ECO:0007669"/>
    <property type="project" value="InterPro"/>
</dbReference>
<dbReference type="SUPFAM" id="SSF52540">
    <property type="entry name" value="P-loop containing nucleoside triphosphate hydrolases"/>
    <property type="match status" value="1"/>
</dbReference>
<dbReference type="Proteomes" id="UP001161567">
    <property type="component" value="Unassembled WGS sequence"/>
</dbReference>
<evidence type="ECO:0000259" key="1">
    <source>
        <dbReference type="Pfam" id="PF13175"/>
    </source>
</evidence>
<dbReference type="Pfam" id="PF13175">
    <property type="entry name" value="AAA_15"/>
    <property type="match status" value="1"/>
</dbReference>
<dbReference type="InterPro" id="IPR027417">
    <property type="entry name" value="P-loop_NTPase"/>
</dbReference>
<dbReference type="Gene3D" id="3.40.50.300">
    <property type="entry name" value="P-loop containing nucleotide triphosphate hydrolases"/>
    <property type="match status" value="2"/>
</dbReference>
<dbReference type="InterPro" id="IPR041685">
    <property type="entry name" value="AAA_GajA/Old/RecF-like"/>
</dbReference>
<sequence length="530" mass="60820">MRLLSVEIIKSYTCGGLLDGLNVNFRESEFIQTSNLGVLNFSPLCFLGMNGSGKSQLLQAIVEIFQLIIHKANSSKERKPSNPDIEFNIEYIIFDENNNPIHIRANQQRIKKKLLFSLQKKNDDEFKEIASENYNNFIPELIIGYTSGQNETLSLPFLVSQRHYAEEVANAARDQQKNSKAIENTALMFIDYSTNLEVLISNLVMDNELIAEQILQKLKLNQIHSFRCVIQLNHSAVSTKVILTPELEEYLQNLIKCSTCYNYDLNTATYTIDFFVTDATITAFKTFWNNALDLYTSLHKISLLNDLAIRKNIRERFKRDLAKRSFANKLPEPQDEDKVFKFERVRFSTTNKVVDYVSLSDGEHQLAQILGVLSMIGKKNVLFILDEPESHFNPQWRTKFISNVIDLETNNGKRKDNKSSMQEMVITTHSPFLPSDMDRNNIFIFSKDLQNEQVKILARNPNNQTFGAKFDNILDDCFAIDPPISKLSENFINDLLETGSIPQIEEALTQLGQSIQRMKLVVRLEMLKGL</sequence>
<dbReference type="NCBIfam" id="TIGR04435">
    <property type="entry name" value="restrict_AAA_1"/>
    <property type="match status" value="1"/>
</dbReference>
<gene>
    <name evidence="2" type="ORF">N5I27_04075</name>
</gene>
<dbReference type="EMBL" id="JAOCIL010000001">
    <property type="protein sequence ID" value="MDH1437601.1"/>
    <property type="molecule type" value="Genomic_DNA"/>
</dbReference>